<proteinExistence type="predicted"/>
<dbReference type="AlphaFoldDB" id="A0A914HUS3"/>
<dbReference type="Proteomes" id="UP000887572">
    <property type="component" value="Unplaced"/>
</dbReference>
<feature type="transmembrane region" description="Helical" evidence="1">
    <location>
        <begin position="20"/>
        <end position="39"/>
    </location>
</feature>
<evidence type="ECO:0000256" key="1">
    <source>
        <dbReference type="SAM" id="Phobius"/>
    </source>
</evidence>
<evidence type="ECO:0000313" key="2">
    <source>
        <dbReference type="Proteomes" id="UP000887572"/>
    </source>
</evidence>
<protein>
    <submittedName>
        <fullName evidence="3">Uncharacterized protein</fullName>
    </submittedName>
</protein>
<keyword evidence="1" id="KW-0472">Membrane</keyword>
<evidence type="ECO:0000313" key="3">
    <source>
        <dbReference type="WBParaSite" id="Gr19_v10_g4676.t1"/>
    </source>
</evidence>
<accession>A0A914HUS3</accession>
<organism evidence="2 3">
    <name type="scientific">Globodera rostochiensis</name>
    <name type="common">Golden nematode worm</name>
    <name type="synonym">Heterodera rostochiensis</name>
    <dbReference type="NCBI Taxonomy" id="31243"/>
    <lineage>
        <taxon>Eukaryota</taxon>
        <taxon>Metazoa</taxon>
        <taxon>Ecdysozoa</taxon>
        <taxon>Nematoda</taxon>
        <taxon>Chromadorea</taxon>
        <taxon>Rhabditida</taxon>
        <taxon>Tylenchina</taxon>
        <taxon>Tylenchomorpha</taxon>
        <taxon>Tylenchoidea</taxon>
        <taxon>Heteroderidae</taxon>
        <taxon>Heteroderinae</taxon>
        <taxon>Globodera</taxon>
    </lineage>
</organism>
<keyword evidence="2" id="KW-1185">Reference proteome</keyword>
<keyword evidence="1" id="KW-1133">Transmembrane helix</keyword>
<name>A0A914HUS3_GLORO</name>
<keyword evidence="1" id="KW-0812">Transmembrane</keyword>
<sequence>MDVSPTDISPVGHFARVQSVLLIILCTSVVLSITLLISYQRLHGPLPFFPSVNRSSDTCRNHGFLFDSIAATTAFTFVIKLRTSSTADGAQKAYKSPE</sequence>
<dbReference type="WBParaSite" id="Gr19_v10_g4676.t1">
    <property type="protein sequence ID" value="Gr19_v10_g4676.t1"/>
    <property type="gene ID" value="Gr19_v10_g4676"/>
</dbReference>
<reference evidence="3" key="1">
    <citation type="submission" date="2022-11" db="UniProtKB">
        <authorList>
            <consortium name="WormBaseParasite"/>
        </authorList>
    </citation>
    <scope>IDENTIFICATION</scope>
</reference>